<evidence type="ECO:0000259" key="2">
    <source>
        <dbReference type="Pfam" id="PF03886"/>
    </source>
</evidence>
<accession>A0A7W8G0T2</accession>
<proteinExistence type="predicted"/>
<dbReference type="AlphaFoldDB" id="A0A7W8G0T2"/>
<feature type="signal peptide" evidence="1">
    <location>
        <begin position="1"/>
        <end position="29"/>
    </location>
</feature>
<dbReference type="InterPro" id="IPR005586">
    <property type="entry name" value="ABC_trans_aux"/>
</dbReference>
<evidence type="ECO:0000313" key="3">
    <source>
        <dbReference type="EMBL" id="MBB5208674.1"/>
    </source>
</evidence>
<name>A0A7W8G0T2_9GAMM</name>
<comment type="caution">
    <text evidence="3">The sequence shown here is derived from an EMBL/GenBank/DDBJ whole genome shotgun (WGS) entry which is preliminary data.</text>
</comment>
<feature type="chain" id="PRO_5031256683" evidence="1">
    <location>
        <begin position="30"/>
        <end position="212"/>
    </location>
</feature>
<dbReference type="Pfam" id="PF03886">
    <property type="entry name" value="ABC_trans_aux"/>
    <property type="match status" value="1"/>
</dbReference>
<keyword evidence="1" id="KW-0732">Signal</keyword>
<dbReference type="Proteomes" id="UP000521199">
    <property type="component" value="Unassembled WGS sequence"/>
</dbReference>
<dbReference type="SUPFAM" id="SSF159594">
    <property type="entry name" value="XCC0632-like"/>
    <property type="match status" value="1"/>
</dbReference>
<dbReference type="RefSeq" id="WP_183961220.1">
    <property type="nucleotide sequence ID" value="NZ_JACHHP010000004.1"/>
</dbReference>
<evidence type="ECO:0000313" key="4">
    <source>
        <dbReference type="Proteomes" id="UP000521199"/>
    </source>
</evidence>
<keyword evidence="4" id="KW-1185">Reference proteome</keyword>
<organism evidence="3 4">
    <name type="scientific">Chiayiivirga flava</name>
    <dbReference type="NCBI Taxonomy" id="659595"/>
    <lineage>
        <taxon>Bacteria</taxon>
        <taxon>Pseudomonadati</taxon>
        <taxon>Pseudomonadota</taxon>
        <taxon>Gammaproteobacteria</taxon>
        <taxon>Lysobacterales</taxon>
        <taxon>Lysobacteraceae</taxon>
        <taxon>Chiayiivirga</taxon>
    </lineage>
</organism>
<dbReference type="EMBL" id="JACHHP010000004">
    <property type="protein sequence ID" value="MBB5208674.1"/>
    <property type="molecule type" value="Genomic_DNA"/>
</dbReference>
<feature type="domain" description="ABC-type transport auxiliary lipoprotein component" evidence="2">
    <location>
        <begin position="70"/>
        <end position="200"/>
    </location>
</feature>
<dbReference type="Gene3D" id="3.40.50.10610">
    <property type="entry name" value="ABC-type transport auxiliary lipoprotein component"/>
    <property type="match status" value="1"/>
</dbReference>
<gene>
    <name evidence="3" type="ORF">HNQ52_002224</name>
</gene>
<dbReference type="PROSITE" id="PS51257">
    <property type="entry name" value="PROKAR_LIPOPROTEIN"/>
    <property type="match status" value="1"/>
</dbReference>
<protein>
    <submittedName>
        <fullName evidence="3">ABC-type uncharacterized transport system auxiliary subunit</fullName>
    </submittedName>
</protein>
<evidence type="ECO:0000256" key="1">
    <source>
        <dbReference type="SAM" id="SignalP"/>
    </source>
</evidence>
<sequence>MSQRGWHARAAGRAAAWVALLLLAACASAPGIPETTYFRLPARQEIARLPEPAVAQPIVVDTFYADGLYSDQAIIYTLDPDGARLRTYHYQLWIDPPVRLLQRRLISTLRDANASRIVADRLPSDVVALRVEGRITRLERVRDGNGWRVAVGFSLRADTRDDGKPPLVLKDYILTLPVQGATVRDSVDAMGVAIDRIYAQFVADLAAGARPQ</sequence>
<reference evidence="3 4" key="1">
    <citation type="submission" date="2020-08" db="EMBL/GenBank/DDBJ databases">
        <title>Genomic Encyclopedia of Type Strains, Phase IV (KMG-IV): sequencing the most valuable type-strain genomes for metagenomic binning, comparative biology and taxonomic classification.</title>
        <authorList>
            <person name="Goeker M."/>
        </authorList>
    </citation>
    <scope>NUCLEOTIDE SEQUENCE [LARGE SCALE GENOMIC DNA]</scope>
    <source>
        <strain evidence="3 4">DSM 24163</strain>
    </source>
</reference>